<dbReference type="AlphaFoldDB" id="A0A2Z7C6B0"/>
<organism evidence="2 3">
    <name type="scientific">Dorcoceras hygrometricum</name>
    <dbReference type="NCBI Taxonomy" id="472368"/>
    <lineage>
        <taxon>Eukaryota</taxon>
        <taxon>Viridiplantae</taxon>
        <taxon>Streptophyta</taxon>
        <taxon>Embryophyta</taxon>
        <taxon>Tracheophyta</taxon>
        <taxon>Spermatophyta</taxon>
        <taxon>Magnoliopsida</taxon>
        <taxon>eudicotyledons</taxon>
        <taxon>Gunneridae</taxon>
        <taxon>Pentapetalae</taxon>
        <taxon>asterids</taxon>
        <taxon>lamiids</taxon>
        <taxon>Lamiales</taxon>
        <taxon>Gesneriaceae</taxon>
        <taxon>Didymocarpoideae</taxon>
        <taxon>Trichosporeae</taxon>
        <taxon>Loxocarpinae</taxon>
        <taxon>Dorcoceras</taxon>
    </lineage>
</organism>
<name>A0A2Z7C6B0_9LAMI</name>
<accession>A0A2Z7C6B0</accession>
<reference evidence="2 3" key="1">
    <citation type="journal article" date="2015" name="Proc. Natl. Acad. Sci. U.S.A.">
        <title>The resurrection genome of Boea hygrometrica: A blueprint for survival of dehydration.</title>
        <authorList>
            <person name="Xiao L."/>
            <person name="Yang G."/>
            <person name="Zhang L."/>
            <person name="Yang X."/>
            <person name="Zhao S."/>
            <person name="Ji Z."/>
            <person name="Zhou Q."/>
            <person name="Hu M."/>
            <person name="Wang Y."/>
            <person name="Chen M."/>
            <person name="Xu Y."/>
            <person name="Jin H."/>
            <person name="Xiao X."/>
            <person name="Hu G."/>
            <person name="Bao F."/>
            <person name="Hu Y."/>
            <person name="Wan P."/>
            <person name="Li L."/>
            <person name="Deng X."/>
            <person name="Kuang T."/>
            <person name="Xiang C."/>
            <person name="Zhu J.K."/>
            <person name="Oliver M.J."/>
            <person name="He Y."/>
        </authorList>
    </citation>
    <scope>NUCLEOTIDE SEQUENCE [LARGE SCALE GENOMIC DNA]</scope>
    <source>
        <strain evidence="3">cv. XS01</strain>
    </source>
</reference>
<dbReference type="EMBL" id="KQ999041">
    <property type="protein sequence ID" value="KZV42454.1"/>
    <property type="molecule type" value="Genomic_DNA"/>
</dbReference>
<keyword evidence="3" id="KW-1185">Reference proteome</keyword>
<evidence type="ECO:0000313" key="3">
    <source>
        <dbReference type="Proteomes" id="UP000250235"/>
    </source>
</evidence>
<evidence type="ECO:0008006" key="4">
    <source>
        <dbReference type="Google" id="ProtNLM"/>
    </source>
</evidence>
<protein>
    <recommendedName>
        <fullName evidence="4">Dystroglycan-like</fullName>
    </recommendedName>
</protein>
<evidence type="ECO:0000256" key="1">
    <source>
        <dbReference type="SAM" id="MobiDB-lite"/>
    </source>
</evidence>
<sequence length="435" mass="47855">MASPFITNALQVNFGSVLEIADNEGMVTMFRALEASGLRGFLGCQSVLYEKELEQFFDTALVQDGDITGAVSGKFFSISESRFAEVFGLPTEGLVDVSEAPKNLINNAKSIFSKTGQPISTYGKKRLMKYEFRMLNDILAKSITVKAGSFDAVTNERFLMITAIHFGVKVNWSKILFGILKEMVDKTLKKAKGNCEEEVELQKKSESTSEEAVEVVSEVVGSKKRPSVAGDEPVVTKKKRTIKGKASSSQTSKAMVTVAQDVEPLQIFKPTPATTAEQPLMPKPIETVVQQHVTVEVAVDEPIVEHTAEEERQVSTHEGAITDDVDVIIGHVLLCPNVSQKKRRLVLSKGSDDEYVEERVAIETVVQQHVTVEVAVDEPIVEHTAEEERQVSTHEGAITDDVDVIIGHVLAETSQLETIEVEQGEQRFDETTIET</sequence>
<evidence type="ECO:0000313" key="2">
    <source>
        <dbReference type="EMBL" id="KZV42454.1"/>
    </source>
</evidence>
<dbReference type="Proteomes" id="UP000250235">
    <property type="component" value="Unassembled WGS sequence"/>
</dbReference>
<feature type="region of interest" description="Disordered" evidence="1">
    <location>
        <begin position="227"/>
        <end position="248"/>
    </location>
</feature>
<gene>
    <name evidence="2" type="ORF">F511_36189</name>
</gene>
<proteinExistence type="predicted"/>